<gene>
    <name evidence="1" type="ORF">F2Q69_00060932</name>
</gene>
<protein>
    <submittedName>
        <fullName evidence="1">Uncharacterized protein</fullName>
    </submittedName>
</protein>
<accession>A0A8S9RHI2</accession>
<evidence type="ECO:0000313" key="2">
    <source>
        <dbReference type="Proteomes" id="UP000712600"/>
    </source>
</evidence>
<organism evidence="1 2">
    <name type="scientific">Brassica cretica</name>
    <name type="common">Mustard</name>
    <dbReference type="NCBI Taxonomy" id="69181"/>
    <lineage>
        <taxon>Eukaryota</taxon>
        <taxon>Viridiplantae</taxon>
        <taxon>Streptophyta</taxon>
        <taxon>Embryophyta</taxon>
        <taxon>Tracheophyta</taxon>
        <taxon>Spermatophyta</taxon>
        <taxon>Magnoliopsida</taxon>
        <taxon>eudicotyledons</taxon>
        <taxon>Gunneridae</taxon>
        <taxon>Pentapetalae</taxon>
        <taxon>rosids</taxon>
        <taxon>malvids</taxon>
        <taxon>Brassicales</taxon>
        <taxon>Brassicaceae</taxon>
        <taxon>Brassiceae</taxon>
        <taxon>Brassica</taxon>
    </lineage>
</organism>
<dbReference type="AlphaFoldDB" id="A0A8S9RHI2"/>
<dbReference type="EMBL" id="QGKX02000095">
    <property type="protein sequence ID" value="KAF3572564.1"/>
    <property type="molecule type" value="Genomic_DNA"/>
</dbReference>
<sequence>MSSSYVLLANLRAVRCSNTAELRLLRLWEAHNVRKVCNHPRDHQLNPEWKMIRPDLGRIEKWVLRNAFDDEDKPYLQKLERLREHGKKGSNICNFL</sequence>
<evidence type="ECO:0000313" key="1">
    <source>
        <dbReference type="EMBL" id="KAF3572564.1"/>
    </source>
</evidence>
<reference evidence="1" key="1">
    <citation type="submission" date="2019-12" db="EMBL/GenBank/DDBJ databases">
        <title>Genome sequencing and annotation of Brassica cretica.</title>
        <authorList>
            <person name="Studholme D.J."/>
            <person name="Sarris P."/>
        </authorList>
    </citation>
    <scope>NUCLEOTIDE SEQUENCE</scope>
    <source>
        <strain evidence="1">PFS-109/04</strain>
        <tissue evidence="1">Leaf</tissue>
    </source>
</reference>
<comment type="caution">
    <text evidence="1">The sequence shown here is derived from an EMBL/GenBank/DDBJ whole genome shotgun (WGS) entry which is preliminary data.</text>
</comment>
<dbReference type="Proteomes" id="UP000712600">
    <property type="component" value="Unassembled WGS sequence"/>
</dbReference>
<proteinExistence type="predicted"/>
<name>A0A8S9RHI2_BRACR</name>